<name>A0A2T0A4V0_RHOTO</name>
<dbReference type="EMBL" id="LCTV02000008">
    <property type="protein sequence ID" value="PRQ73037.1"/>
    <property type="molecule type" value="Genomic_DNA"/>
</dbReference>
<gene>
    <name evidence="2" type="ORF">AAT19DRAFT_15790</name>
</gene>
<evidence type="ECO:0000313" key="2">
    <source>
        <dbReference type="EMBL" id="PRQ73037.1"/>
    </source>
</evidence>
<organism evidence="2 3">
    <name type="scientific">Rhodotorula toruloides</name>
    <name type="common">Yeast</name>
    <name type="synonym">Rhodosporidium toruloides</name>
    <dbReference type="NCBI Taxonomy" id="5286"/>
    <lineage>
        <taxon>Eukaryota</taxon>
        <taxon>Fungi</taxon>
        <taxon>Dikarya</taxon>
        <taxon>Basidiomycota</taxon>
        <taxon>Pucciniomycotina</taxon>
        <taxon>Microbotryomycetes</taxon>
        <taxon>Sporidiobolales</taxon>
        <taxon>Sporidiobolaceae</taxon>
        <taxon>Rhodotorula</taxon>
    </lineage>
</organism>
<proteinExistence type="predicted"/>
<dbReference type="AlphaFoldDB" id="A0A2T0A4V0"/>
<evidence type="ECO:0000313" key="3">
    <source>
        <dbReference type="Proteomes" id="UP000239560"/>
    </source>
</evidence>
<evidence type="ECO:0000256" key="1">
    <source>
        <dbReference type="SAM" id="MobiDB-lite"/>
    </source>
</evidence>
<sequence>MCRICRTMQRSIQEVPVTRPRRPRIPSSIRQAPLFKPGTVVPYYFPPRPRKSRKKSVGRRNAKAGLSPAVISLINSRTMSETNKLQRESNWDALLTTGWSTSLAINGFGRKSKLGKQGRAEGPKSSGGQWRPGHMLPTCGGSDAKEGTIKDACLALPWPLDGDGNPQPIPGGVMRICFDDDNRFFVIIQYGDWTHIQREGDTYDKSTSAYVQSNGFNAIETLAKKVAAYRNEVLARVEELGLLDEGLLARPSLPPFPPRHCLTPSPDLATPS</sequence>
<feature type="region of interest" description="Disordered" evidence="1">
    <location>
        <begin position="111"/>
        <end position="134"/>
    </location>
</feature>
<accession>A0A2T0A4V0</accession>
<dbReference type="Proteomes" id="UP000239560">
    <property type="component" value="Unassembled WGS sequence"/>
</dbReference>
<comment type="caution">
    <text evidence="2">The sequence shown here is derived from an EMBL/GenBank/DDBJ whole genome shotgun (WGS) entry which is preliminary data.</text>
</comment>
<protein>
    <submittedName>
        <fullName evidence="2">Uncharacterized protein</fullName>
    </submittedName>
</protein>
<reference evidence="2 3" key="1">
    <citation type="journal article" date="2018" name="Elife">
        <title>Functional genomics of lipid metabolism in the oleaginous yeast Rhodosporidium toruloides.</title>
        <authorList>
            <person name="Coradetti S.T."/>
            <person name="Pinel D."/>
            <person name="Geiselman G."/>
            <person name="Ito M."/>
            <person name="Mondo S."/>
            <person name="Reilly M.C."/>
            <person name="Cheng Y.F."/>
            <person name="Bauer S."/>
            <person name="Grigoriev I."/>
            <person name="Gladden J.M."/>
            <person name="Simmons B.A."/>
            <person name="Brem R."/>
            <person name="Arkin A.P."/>
            <person name="Skerker J.M."/>
        </authorList>
    </citation>
    <scope>NUCLEOTIDE SEQUENCE [LARGE SCALE GENOMIC DNA]</scope>
    <source>
        <strain evidence="2 3">NBRC 0880</strain>
    </source>
</reference>